<sequence length="178" mass="19650">MPSLYEVFATIDREERRRRIVQPQGLLPTPDSSPVTYQMAFAASSSSRPPSGKIICYHCNESGHVKARCFKLHPELKQQFTRNRLSSYSSPSGPSRTAALAEKTGSFQVPTHMDYSHLQSQIGQLQEQLGNLNARAQGTSHTSSIADILLSPSRSASFAGVLSGYGFRYFLILSSSFF</sequence>
<dbReference type="PROSITE" id="PS50158">
    <property type="entry name" value="ZF_CCHC"/>
    <property type="match status" value="1"/>
</dbReference>
<dbReference type="PANTHER" id="PTHR34222:SF79">
    <property type="entry name" value="RETROVIRUS-RELATED POL POLYPROTEIN FROM TRANSPOSON TNT 1-94"/>
    <property type="match status" value="1"/>
</dbReference>
<dbReference type="InterPro" id="IPR036875">
    <property type="entry name" value="Znf_CCHC_sf"/>
</dbReference>
<dbReference type="InterPro" id="IPR001878">
    <property type="entry name" value="Znf_CCHC"/>
</dbReference>
<feature type="domain" description="CCHC-type" evidence="2">
    <location>
        <begin position="56"/>
        <end position="69"/>
    </location>
</feature>
<reference evidence="3" key="1">
    <citation type="submission" date="2020-08" db="EMBL/GenBank/DDBJ databases">
        <title>Plant Genome Project.</title>
        <authorList>
            <person name="Zhang R.-G."/>
        </authorList>
    </citation>
    <scope>NUCLEOTIDE SEQUENCE</scope>
    <source>
        <strain evidence="3">WSP0</strain>
        <tissue evidence="3">Leaf</tissue>
    </source>
</reference>
<evidence type="ECO:0000259" key="2">
    <source>
        <dbReference type="PROSITE" id="PS50158"/>
    </source>
</evidence>
<dbReference type="SUPFAM" id="SSF57756">
    <property type="entry name" value="Retrovirus zinc finger-like domains"/>
    <property type="match status" value="1"/>
</dbReference>
<keyword evidence="1" id="KW-0863">Zinc-finger</keyword>
<dbReference type="Proteomes" id="UP000823749">
    <property type="component" value="Chromosome 9"/>
</dbReference>
<gene>
    <name evidence="3" type="ORF">RHGRI_026196</name>
</gene>
<evidence type="ECO:0000256" key="1">
    <source>
        <dbReference type="PROSITE-ProRule" id="PRU00047"/>
    </source>
</evidence>
<keyword evidence="1" id="KW-0862">Zinc</keyword>
<accession>A0AAV6IVB6</accession>
<proteinExistence type="predicted"/>
<dbReference type="AlphaFoldDB" id="A0AAV6IVB6"/>
<dbReference type="Gene3D" id="4.10.60.10">
    <property type="entry name" value="Zinc finger, CCHC-type"/>
    <property type="match status" value="1"/>
</dbReference>
<keyword evidence="1" id="KW-0479">Metal-binding</keyword>
<dbReference type="EMBL" id="JACTNZ010000009">
    <property type="protein sequence ID" value="KAG5531493.1"/>
    <property type="molecule type" value="Genomic_DNA"/>
</dbReference>
<dbReference type="GO" id="GO:0003676">
    <property type="term" value="F:nucleic acid binding"/>
    <property type="evidence" value="ECO:0007669"/>
    <property type="project" value="InterPro"/>
</dbReference>
<dbReference type="GO" id="GO:0008270">
    <property type="term" value="F:zinc ion binding"/>
    <property type="evidence" value="ECO:0007669"/>
    <property type="project" value="UniProtKB-KW"/>
</dbReference>
<keyword evidence="4" id="KW-1185">Reference proteome</keyword>
<evidence type="ECO:0000313" key="3">
    <source>
        <dbReference type="EMBL" id="KAG5531493.1"/>
    </source>
</evidence>
<dbReference type="PANTHER" id="PTHR34222">
    <property type="entry name" value="GAG_PRE-INTEGRS DOMAIN-CONTAINING PROTEIN"/>
    <property type="match status" value="1"/>
</dbReference>
<comment type="caution">
    <text evidence="3">The sequence shown here is derived from an EMBL/GenBank/DDBJ whole genome shotgun (WGS) entry which is preliminary data.</text>
</comment>
<name>A0AAV6IVB6_9ERIC</name>
<organism evidence="3 4">
    <name type="scientific">Rhododendron griersonianum</name>
    <dbReference type="NCBI Taxonomy" id="479676"/>
    <lineage>
        <taxon>Eukaryota</taxon>
        <taxon>Viridiplantae</taxon>
        <taxon>Streptophyta</taxon>
        <taxon>Embryophyta</taxon>
        <taxon>Tracheophyta</taxon>
        <taxon>Spermatophyta</taxon>
        <taxon>Magnoliopsida</taxon>
        <taxon>eudicotyledons</taxon>
        <taxon>Gunneridae</taxon>
        <taxon>Pentapetalae</taxon>
        <taxon>asterids</taxon>
        <taxon>Ericales</taxon>
        <taxon>Ericaceae</taxon>
        <taxon>Ericoideae</taxon>
        <taxon>Rhodoreae</taxon>
        <taxon>Rhododendron</taxon>
    </lineage>
</organism>
<protein>
    <recommendedName>
        <fullName evidence="2">CCHC-type domain-containing protein</fullName>
    </recommendedName>
</protein>
<evidence type="ECO:0000313" key="4">
    <source>
        <dbReference type="Proteomes" id="UP000823749"/>
    </source>
</evidence>